<evidence type="ECO:0000256" key="1">
    <source>
        <dbReference type="ARBA" id="ARBA00006336"/>
    </source>
</evidence>
<sequence length="251" mass="28100">MFNFIANVLLLGGESVDNYDWNIKGFRRCGRVVLFVKRISLKYMFEGFRGENEKMAVSRVASRLSPANSVLLVCDIQEKFRPTIKYFEEIIQVSKRLILAANLLDMKIVATEQYPKGLGHTVSELDLNKYNIPVFEKKRFSMCIPSVTEVLQSPKSVILCGIEAHVCVLHTVLDMLEKNIAVHVVADAVSSRSQTDRMFGLRQMENAGAVLTTSECAILGLLGGADHPKFREVQKIIMDLAPDTGLMQCTL</sequence>
<dbReference type="FunFam" id="3.40.50.850:FF:000001">
    <property type="entry name" value="Isochorismatase domain-containing protein 1"/>
    <property type="match status" value="1"/>
</dbReference>
<dbReference type="PANTHER" id="PTHR14119:SF17">
    <property type="entry name" value="ISOCHORISMATASE DOMAIN-CONTAINING PROTEIN 1"/>
    <property type="match status" value="1"/>
</dbReference>
<dbReference type="CDD" id="cd01012">
    <property type="entry name" value="YcaC_related"/>
    <property type="match status" value="1"/>
</dbReference>
<proteinExistence type="inferred from homology"/>
<evidence type="ECO:0000313" key="5">
    <source>
        <dbReference type="WBParaSite" id="sdigi.contig158.g5414.t1"/>
    </source>
</evidence>
<dbReference type="PANTHER" id="PTHR14119">
    <property type="entry name" value="HYDROLASE"/>
    <property type="match status" value="1"/>
</dbReference>
<organism evidence="4 5">
    <name type="scientific">Setaria digitata</name>
    <dbReference type="NCBI Taxonomy" id="48799"/>
    <lineage>
        <taxon>Eukaryota</taxon>
        <taxon>Metazoa</taxon>
        <taxon>Ecdysozoa</taxon>
        <taxon>Nematoda</taxon>
        <taxon>Chromadorea</taxon>
        <taxon>Rhabditida</taxon>
        <taxon>Spirurina</taxon>
        <taxon>Spiruromorpha</taxon>
        <taxon>Filarioidea</taxon>
        <taxon>Setariidae</taxon>
        <taxon>Setaria</taxon>
    </lineage>
</organism>
<accession>A0A915PH38</accession>
<dbReference type="InterPro" id="IPR000868">
    <property type="entry name" value="Isochorismatase-like_dom"/>
</dbReference>
<dbReference type="InterPro" id="IPR050993">
    <property type="entry name" value="Isochorismatase_domain"/>
</dbReference>
<dbReference type="Proteomes" id="UP000887581">
    <property type="component" value="Unplaced"/>
</dbReference>
<protein>
    <recommendedName>
        <fullName evidence="2">Isochorismatase domain-containing protein 1</fullName>
    </recommendedName>
</protein>
<dbReference type="AlphaFoldDB" id="A0A915PH38"/>
<comment type="similarity">
    <text evidence="1">Belongs to the isochorismatase family.</text>
</comment>
<reference evidence="5" key="1">
    <citation type="submission" date="2022-11" db="UniProtKB">
        <authorList>
            <consortium name="WormBaseParasite"/>
        </authorList>
    </citation>
    <scope>IDENTIFICATION</scope>
</reference>
<dbReference type="Gene3D" id="3.40.50.850">
    <property type="entry name" value="Isochorismatase-like"/>
    <property type="match status" value="1"/>
</dbReference>
<dbReference type="WBParaSite" id="sdigi.contig158.g5414.t1">
    <property type="protein sequence ID" value="sdigi.contig158.g5414.t1"/>
    <property type="gene ID" value="sdigi.contig158.g5414"/>
</dbReference>
<dbReference type="Pfam" id="PF00857">
    <property type="entry name" value="Isochorismatase"/>
    <property type="match status" value="1"/>
</dbReference>
<evidence type="ECO:0000313" key="4">
    <source>
        <dbReference type="Proteomes" id="UP000887581"/>
    </source>
</evidence>
<keyword evidence="4" id="KW-1185">Reference proteome</keyword>
<feature type="domain" description="Isochorismatase-like" evidence="3">
    <location>
        <begin position="69"/>
        <end position="215"/>
    </location>
</feature>
<dbReference type="InterPro" id="IPR036380">
    <property type="entry name" value="Isochorismatase-like_sf"/>
</dbReference>
<name>A0A915PH38_9BILA</name>
<dbReference type="SUPFAM" id="SSF52499">
    <property type="entry name" value="Isochorismatase-like hydrolases"/>
    <property type="match status" value="1"/>
</dbReference>
<evidence type="ECO:0000259" key="3">
    <source>
        <dbReference type="Pfam" id="PF00857"/>
    </source>
</evidence>
<evidence type="ECO:0000256" key="2">
    <source>
        <dbReference type="ARBA" id="ARBA00040688"/>
    </source>
</evidence>